<accession>A0A2T7ESP2</accession>
<organism evidence="1 2">
    <name type="scientific">Panicum hallii var. hallii</name>
    <dbReference type="NCBI Taxonomy" id="1504633"/>
    <lineage>
        <taxon>Eukaryota</taxon>
        <taxon>Viridiplantae</taxon>
        <taxon>Streptophyta</taxon>
        <taxon>Embryophyta</taxon>
        <taxon>Tracheophyta</taxon>
        <taxon>Spermatophyta</taxon>
        <taxon>Magnoliopsida</taxon>
        <taxon>Liliopsida</taxon>
        <taxon>Poales</taxon>
        <taxon>Poaceae</taxon>
        <taxon>PACMAD clade</taxon>
        <taxon>Panicoideae</taxon>
        <taxon>Panicodae</taxon>
        <taxon>Paniceae</taxon>
        <taxon>Panicinae</taxon>
        <taxon>Panicum</taxon>
        <taxon>Panicum sect. Panicum</taxon>
    </lineage>
</organism>
<reference evidence="1 2" key="1">
    <citation type="submission" date="2018-04" db="EMBL/GenBank/DDBJ databases">
        <title>WGS assembly of Panicum hallii var. hallii HAL2.</title>
        <authorList>
            <person name="Lovell J."/>
            <person name="Jenkins J."/>
            <person name="Lowry D."/>
            <person name="Mamidi S."/>
            <person name="Sreedasyam A."/>
            <person name="Weng X."/>
            <person name="Barry K."/>
            <person name="Bonette J."/>
            <person name="Campitelli B."/>
            <person name="Daum C."/>
            <person name="Gordon S."/>
            <person name="Gould B."/>
            <person name="Lipzen A."/>
            <person name="MacQueen A."/>
            <person name="Palacio-Mejia J."/>
            <person name="Plott C."/>
            <person name="Shakirov E."/>
            <person name="Shu S."/>
            <person name="Yoshinaga Y."/>
            <person name="Zane M."/>
            <person name="Rokhsar D."/>
            <person name="Grimwood J."/>
            <person name="Schmutz J."/>
            <person name="Juenger T."/>
        </authorList>
    </citation>
    <scope>NUCLEOTIDE SEQUENCE [LARGE SCALE GENOMIC DNA]</scope>
    <source>
        <strain evidence="2">cv. HAL2</strain>
    </source>
</reference>
<evidence type="ECO:0000313" key="2">
    <source>
        <dbReference type="Proteomes" id="UP000244336"/>
    </source>
</evidence>
<dbReference type="AlphaFoldDB" id="A0A2T7ESP2"/>
<proteinExistence type="predicted"/>
<protein>
    <submittedName>
        <fullName evidence="1">Uncharacterized protein</fullName>
    </submittedName>
</protein>
<keyword evidence="2" id="KW-1185">Reference proteome</keyword>
<sequence length="53" mass="6314">MIHICMHMQHFTWKWNTRSVDCFIIFQGKRSSTELKFGWINTVHSGFHCSSIV</sequence>
<name>A0A2T7ESP2_9POAL</name>
<gene>
    <name evidence="1" type="ORF">GQ55_2G268000</name>
</gene>
<dbReference type="EMBL" id="CM009750">
    <property type="protein sequence ID" value="PUZ70844.1"/>
    <property type="molecule type" value="Genomic_DNA"/>
</dbReference>
<dbReference type="Gramene" id="PUZ70844">
    <property type="protein sequence ID" value="PUZ70844"/>
    <property type="gene ID" value="GQ55_2G268000"/>
</dbReference>
<dbReference type="Proteomes" id="UP000244336">
    <property type="component" value="Chromosome 2"/>
</dbReference>
<evidence type="ECO:0000313" key="1">
    <source>
        <dbReference type="EMBL" id="PUZ70844.1"/>
    </source>
</evidence>